<reference evidence="8" key="1">
    <citation type="submission" date="2016-10" db="EMBL/GenBank/DDBJ databases">
        <authorList>
            <person name="Varghese N."/>
            <person name="Submissions S."/>
        </authorList>
    </citation>
    <scope>NUCLEOTIDE SEQUENCE [LARGE SCALE GENOMIC DNA]</scope>
    <source>
        <strain evidence="8">CGMCC 4.6856</strain>
    </source>
</reference>
<organism evidence="7 8">
    <name type="scientific">Microlunatus flavus</name>
    <dbReference type="NCBI Taxonomy" id="1036181"/>
    <lineage>
        <taxon>Bacteria</taxon>
        <taxon>Bacillati</taxon>
        <taxon>Actinomycetota</taxon>
        <taxon>Actinomycetes</taxon>
        <taxon>Propionibacteriales</taxon>
        <taxon>Propionibacteriaceae</taxon>
        <taxon>Microlunatus</taxon>
    </lineage>
</organism>
<dbReference type="SUPFAM" id="SSF56176">
    <property type="entry name" value="FAD-binding/transporter-associated domain-like"/>
    <property type="match status" value="1"/>
</dbReference>
<evidence type="ECO:0000256" key="1">
    <source>
        <dbReference type="ARBA" id="ARBA00001974"/>
    </source>
</evidence>
<dbReference type="STRING" id="1036181.SAMN05421756_101511"/>
<dbReference type="Gene3D" id="3.30.465.10">
    <property type="match status" value="1"/>
</dbReference>
<protein>
    <submittedName>
        <fullName evidence="7">Glycolate oxidase FAD binding subunit</fullName>
    </submittedName>
</protein>
<dbReference type="InterPro" id="IPR016166">
    <property type="entry name" value="FAD-bd_PCMH"/>
</dbReference>
<evidence type="ECO:0000256" key="5">
    <source>
        <dbReference type="SAM" id="MobiDB-lite"/>
    </source>
</evidence>
<dbReference type="EMBL" id="FOFA01000001">
    <property type="protein sequence ID" value="SEP72889.1"/>
    <property type="molecule type" value="Genomic_DNA"/>
</dbReference>
<dbReference type="PANTHER" id="PTHR11748">
    <property type="entry name" value="D-LACTATE DEHYDROGENASE"/>
    <property type="match status" value="1"/>
</dbReference>
<feature type="region of interest" description="Disordered" evidence="5">
    <location>
        <begin position="1"/>
        <end position="30"/>
    </location>
</feature>
<evidence type="ECO:0000256" key="3">
    <source>
        <dbReference type="ARBA" id="ARBA00022827"/>
    </source>
</evidence>
<keyword evidence="4" id="KW-0560">Oxidoreductase</keyword>
<sequence length="402" mass="41376">MSELRQETASSPGRLERPSTTTEAAQLLSGTRGTLEFRGAGTKLDWAGRVADPDLVVDTRDLRGLLTHNPADMTASVRAGTPLTELQSHLRSSGQWLALDPPSAAEGATLGGLLASGDSGPSRFRYGGLRDLVIGVVLVLADGTTARSGGHVIKNVAGYDLAKLVYGSLGSLALVTEVVLRLHPLPAATTTVAADVDPAIASRVASAVMASVLEPAALELVPGPGTSRLLLRVDGSPGYVDAAAEASRQLLGGLGVVAERLDTDAADVAWQEQRRAVRGSDGDTVVRVSGLPTGLPGLASAVDATADALGLDAQVSSSVALGLHTVSFRGGAPQDHVEAVGALRAAATGQRASVLLQRRPAAVDALVDSLGPPPSSLELLRRVKEAFDPDGRCAPGRFRPWY</sequence>
<dbReference type="InterPro" id="IPR004113">
    <property type="entry name" value="FAD-bd_oxidored_4_C"/>
</dbReference>
<dbReference type="PANTHER" id="PTHR11748:SF103">
    <property type="entry name" value="GLYCOLATE OXIDASE SUBUNIT GLCE"/>
    <property type="match status" value="1"/>
</dbReference>
<evidence type="ECO:0000313" key="8">
    <source>
        <dbReference type="Proteomes" id="UP000198504"/>
    </source>
</evidence>
<comment type="cofactor">
    <cofactor evidence="1">
        <name>FAD</name>
        <dbReference type="ChEBI" id="CHEBI:57692"/>
    </cofactor>
</comment>
<feature type="compositionally biased region" description="Polar residues" evidence="5">
    <location>
        <begin position="18"/>
        <end position="30"/>
    </location>
</feature>
<dbReference type="PROSITE" id="PS51387">
    <property type="entry name" value="FAD_PCMH"/>
    <property type="match status" value="1"/>
</dbReference>
<keyword evidence="3" id="KW-0274">FAD</keyword>
<feature type="domain" description="FAD-binding PCMH-type" evidence="6">
    <location>
        <begin position="8"/>
        <end position="185"/>
    </location>
</feature>
<dbReference type="Proteomes" id="UP000198504">
    <property type="component" value="Unassembled WGS sequence"/>
</dbReference>
<name>A0A1H9A8A5_9ACTN</name>
<dbReference type="Pfam" id="PF02913">
    <property type="entry name" value="FAD-oxidase_C"/>
    <property type="match status" value="1"/>
</dbReference>
<dbReference type="InterPro" id="IPR016169">
    <property type="entry name" value="FAD-bd_PCMH_sub2"/>
</dbReference>
<evidence type="ECO:0000313" key="7">
    <source>
        <dbReference type="EMBL" id="SEP72889.1"/>
    </source>
</evidence>
<accession>A0A1H9A8A5</accession>
<keyword evidence="8" id="KW-1185">Reference proteome</keyword>
<proteinExistence type="predicted"/>
<dbReference type="SUPFAM" id="SSF55103">
    <property type="entry name" value="FAD-linked oxidases, C-terminal domain"/>
    <property type="match status" value="1"/>
</dbReference>
<dbReference type="GO" id="GO:0071949">
    <property type="term" value="F:FAD binding"/>
    <property type="evidence" value="ECO:0007669"/>
    <property type="project" value="InterPro"/>
</dbReference>
<dbReference type="OrthoDB" id="9811557at2"/>
<dbReference type="InterPro" id="IPR006094">
    <property type="entry name" value="Oxid_FAD_bind_N"/>
</dbReference>
<dbReference type="InterPro" id="IPR036318">
    <property type="entry name" value="FAD-bd_PCMH-like_sf"/>
</dbReference>
<evidence type="ECO:0000256" key="2">
    <source>
        <dbReference type="ARBA" id="ARBA00022630"/>
    </source>
</evidence>
<dbReference type="AlphaFoldDB" id="A0A1H9A8A5"/>
<dbReference type="GO" id="GO:0016491">
    <property type="term" value="F:oxidoreductase activity"/>
    <property type="evidence" value="ECO:0007669"/>
    <property type="project" value="UniProtKB-KW"/>
</dbReference>
<dbReference type="InterPro" id="IPR016164">
    <property type="entry name" value="FAD-linked_Oxase-like_C"/>
</dbReference>
<evidence type="ECO:0000259" key="6">
    <source>
        <dbReference type="PROSITE" id="PS51387"/>
    </source>
</evidence>
<keyword evidence="2" id="KW-0285">Flavoprotein</keyword>
<evidence type="ECO:0000256" key="4">
    <source>
        <dbReference type="ARBA" id="ARBA00023002"/>
    </source>
</evidence>
<gene>
    <name evidence="7" type="ORF">SAMN05421756_101511</name>
</gene>
<dbReference type="Pfam" id="PF01565">
    <property type="entry name" value="FAD_binding_4"/>
    <property type="match status" value="1"/>
</dbReference>
<dbReference type="RefSeq" id="WP_091177524.1">
    <property type="nucleotide sequence ID" value="NZ_FOFA01000001.1"/>
</dbReference>